<evidence type="ECO:0000313" key="3">
    <source>
        <dbReference type="Proteomes" id="UP000540952"/>
    </source>
</evidence>
<dbReference type="InterPro" id="IPR013320">
    <property type="entry name" value="ConA-like_dom_sf"/>
</dbReference>
<evidence type="ECO:0000313" key="2">
    <source>
        <dbReference type="EMBL" id="NWR40581.1"/>
    </source>
</evidence>
<dbReference type="PROSITE" id="PS50188">
    <property type="entry name" value="B302_SPRY"/>
    <property type="match status" value="1"/>
</dbReference>
<reference evidence="2 3" key="1">
    <citation type="submission" date="2019-09" db="EMBL/GenBank/DDBJ databases">
        <title>Bird 10,000 Genomes (B10K) Project - Family phase.</title>
        <authorList>
            <person name="Zhang G."/>
        </authorList>
    </citation>
    <scope>NUCLEOTIDE SEQUENCE [LARGE SCALE GENOMIC DNA]</scope>
    <source>
        <strain evidence="2">B10K-CU-031-13</strain>
        <tissue evidence="2">Muscle</tissue>
    </source>
</reference>
<keyword evidence="3" id="KW-1185">Reference proteome</keyword>
<dbReference type="FunFam" id="2.60.120.920:FF:000004">
    <property type="entry name" value="Butyrophilin subfamily 1 member A1"/>
    <property type="match status" value="1"/>
</dbReference>
<dbReference type="Pfam" id="PF13765">
    <property type="entry name" value="PRY"/>
    <property type="match status" value="1"/>
</dbReference>
<dbReference type="InterPro" id="IPR006574">
    <property type="entry name" value="PRY"/>
</dbReference>
<dbReference type="SMART" id="SM00589">
    <property type="entry name" value="PRY"/>
    <property type="match status" value="1"/>
</dbReference>
<evidence type="ECO:0000259" key="1">
    <source>
        <dbReference type="PROSITE" id="PS50188"/>
    </source>
</evidence>
<dbReference type="InterPro" id="IPR003877">
    <property type="entry name" value="SPRY_dom"/>
</dbReference>
<dbReference type="PANTHER" id="PTHR24103">
    <property type="entry name" value="E3 UBIQUITIN-PROTEIN LIGASE TRIM"/>
    <property type="match status" value="1"/>
</dbReference>
<dbReference type="AlphaFoldDB" id="A0A7K4X0U6"/>
<protein>
    <submittedName>
        <fullName evidence="2">BT1A1 protein</fullName>
    </submittedName>
</protein>
<dbReference type="SUPFAM" id="SSF49899">
    <property type="entry name" value="Concanavalin A-like lectins/glucanases"/>
    <property type="match status" value="1"/>
</dbReference>
<accession>A0A7K4X0U6</accession>
<feature type="non-terminal residue" evidence="2">
    <location>
        <position position="158"/>
    </location>
</feature>
<dbReference type="Gene3D" id="2.60.120.920">
    <property type="match status" value="1"/>
</dbReference>
<dbReference type="InterPro" id="IPR050143">
    <property type="entry name" value="TRIM/RBCC"/>
</dbReference>
<dbReference type="InterPro" id="IPR043136">
    <property type="entry name" value="B30.2/SPRY_sf"/>
</dbReference>
<dbReference type="EMBL" id="VZRD01001495">
    <property type="protein sequence ID" value="NWR40581.1"/>
    <property type="molecule type" value="Genomic_DNA"/>
</dbReference>
<name>A0A7K4X0U6_9TYRA</name>
<dbReference type="InterPro" id="IPR003879">
    <property type="entry name" value="Butyrophylin_SPRY"/>
</dbReference>
<comment type="caution">
    <text evidence="2">The sequence shown here is derived from an EMBL/GenBank/DDBJ whole genome shotgun (WGS) entry which is preliminary data.</text>
</comment>
<dbReference type="Pfam" id="PF00622">
    <property type="entry name" value="SPRY"/>
    <property type="match status" value="1"/>
</dbReference>
<feature type="domain" description="B30.2/SPRY" evidence="1">
    <location>
        <begin position="1"/>
        <end position="158"/>
    </location>
</feature>
<proteinExistence type="predicted"/>
<sequence length="158" mass="17558">NVVLDPDTAHCELVLSDSGKRVKGGDTQQDIPDTPKRFNQRGCILGCDSFTSGRHYWDVEVVEDAGGWAVGISREDVKRKGNIEFKPEEGIWAVGKSAECLKAFTSPNPTEFPKIKAPRQIRVYLDYEEGRVAFFSVDEGIRISTFSQVAFGGKKVYP</sequence>
<organism evidence="2 3">
    <name type="scientific">Tachuris rubrigastra</name>
    <dbReference type="NCBI Taxonomy" id="495162"/>
    <lineage>
        <taxon>Eukaryota</taxon>
        <taxon>Metazoa</taxon>
        <taxon>Chordata</taxon>
        <taxon>Craniata</taxon>
        <taxon>Vertebrata</taxon>
        <taxon>Euteleostomi</taxon>
        <taxon>Archelosauria</taxon>
        <taxon>Archosauria</taxon>
        <taxon>Dinosauria</taxon>
        <taxon>Saurischia</taxon>
        <taxon>Theropoda</taxon>
        <taxon>Coelurosauria</taxon>
        <taxon>Aves</taxon>
        <taxon>Neognathae</taxon>
        <taxon>Neoaves</taxon>
        <taxon>Telluraves</taxon>
        <taxon>Australaves</taxon>
        <taxon>Passeriformes</taxon>
        <taxon>Tyrannidae</taxon>
        <taxon>Tachuris</taxon>
    </lineage>
</organism>
<dbReference type="PRINTS" id="PR01407">
    <property type="entry name" value="BUTYPHLNCDUF"/>
</dbReference>
<feature type="non-terminal residue" evidence="2">
    <location>
        <position position="1"/>
    </location>
</feature>
<dbReference type="CDD" id="cd12888">
    <property type="entry name" value="SPRY_PRY_TRIM7_like"/>
    <property type="match status" value="1"/>
</dbReference>
<dbReference type="Proteomes" id="UP000540952">
    <property type="component" value="Unassembled WGS sequence"/>
</dbReference>
<dbReference type="SMART" id="SM00449">
    <property type="entry name" value="SPRY"/>
    <property type="match status" value="1"/>
</dbReference>
<gene>
    <name evidence="2" type="primary">Btn1a1_3</name>
    <name evidence="2" type="ORF">TACRUB_R10685</name>
</gene>
<dbReference type="InterPro" id="IPR001870">
    <property type="entry name" value="B30.2/SPRY"/>
</dbReference>